<protein>
    <recommendedName>
        <fullName evidence="4">4 TMS phage holin, superfamily IV</fullName>
    </recommendedName>
</protein>
<evidence type="ECO:0000313" key="2">
    <source>
        <dbReference type="EMBL" id="SDI16494.1"/>
    </source>
</evidence>
<proteinExistence type="predicted"/>
<dbReference type="AlphaFoldDB" id="A0A1G8IC79"/>
<dbReference type="RefSeq" id="WP_091584420.1">
    <property type="nucleotide sequence ID" value="NZ_FNDU01000005.1"/>
</dbReference>
<feature type="transmembrane region" description="Helical" evidence="1">
    <location>
        <begin position="7"/>
        <end position="28"/>
    </location>
</feature>
<keyword evidence="1" id="KW-1133">Transmembrane helix</keyword>
<evidence type="ECO:0000256" key="1">
    <source>
        <dbReference type="SAM" id="Phobius"/>
    </source>
</evidence>
<feature type="transmembrane region" description="Helical" evidence="1">
    <location>
        <begin position="59"/>
        <end position="81"/>
    </location>
</feature>
<dbReference type="STRING" id="930129.SAMN05216352_105131"/>
<feature type="transmembrane region" description="Helical" evidence="1">
    <location>
        <begin position="87"/>
        <end position="104"/>
    </location>
</feature>
<reference evidence="2 3" key="1">
    <citation type="submission" date="2016-10" db="EMBL/GenBank/DDBJ databases">
        <authorList>
            <person name="de Groot N.N."/>
        </authorList>
    </citation>
    <scope>NUCLEOTIDE SEQUENCE [LARGE SCALE GENOMIC DNA]</scope>
    <source>
        <strain evidence="3">P4B,CCM 7963,CECT 7998,DSM 25260,IBRC-M 10614,KCTC 13821</strain>
    </source>
</reference>
<keyword evidence="1" id="KW-0812">Transmembrane</keyword>
<dbReference type="Proteomes" id="UP000199017">
    <property type="component" value="Unassembled WGS sequence"/>
</dbReference>
<feature type="transmembrane region" description="Helical" evidence="1">
    <location>
        <begin position="34"/>
        <end position="52"/>
    </location>
</feature>
<gene>
    <name evidence="2" type="ORF">SAMN05216352_105131</name>
</gene>
<evidence type="ECO:0008006" key="4">
    <source>
        <dbReference type="Google" id="ProtNLM"/>
    </source>
</evidence>
<dbReference type="Pfam" id="PF10710">
    <property type="entry name" value="DUF2512"/>
    <property type="match status" value="1"/>
</dbReference>
<dbReference type="OrthoDB" id="2111682at2"/>
<name>A0A1G8IC79_9BACI</name>
<accession>A0A1G8IC79</accession>
<keyword evidence="1" id="KW-0472">Membrane</keyword>
<evidence type="ECO:0000313" key="3">
    <source>
        <dbReference type="Proteomes" id="UP000199017"/>
    </source>
</evidence>
<sequence>MNHVTALIIKTALVLFVLLVVLSLANGYPAWNTIGLSFIVVGAAYIVGDMFILRATNNWVSTIADIGLCTLVIWLIGPLVLNEAVPFFLAFISALLIGAGEWFFHKYVANAILDKNTKAYS</sequence>
<dbReference type="InterPro" id="IPR019649">
    <property type="entry name" value="DUF2512"/>
</dbReference>
<organism evidence="2 3">
    <name type="scientific">Alteribacillus bidgolensis</name>
    <dbReference type="NCBI Taxonomy" id="930129"/>
    <lineage>
        <taxon>Bacteria</taxon>
        <taxon>Bacillati</taxon>
        <taxon>Bacillota</taxon>
        <taxon>Bacilli</taxon>
        <taxon>Bacillales</taxon>
        <taxon>Bacillaceae</taxon>
        <taxon>Alteribacillus</taxon>
    </lineage>
</organism>
<keyword evidence="3" id="KW-1185">Reference proteome</keyword>
<dbReference type="EMBL" id="FNDU01000005">
    <property type="protein sequence ID" value="SDI16494.1"/>
    <property type="molecule type" value="Genomic_DNA"/>
</dbReference>